<comment type="caution">
    <text evidence="4">The sequence shown here is derived from an EMBL/GenBank/DDBJ whole genome shotgun (WGS) entry which is preliminary data.</text>
</comment>
<reference evidence="4" key="1">
    <citation type="journal article" date="2015" name="Nature">
        <title>Complex archaea that bridge the gap between prokaryotes and eukaryotes.</title>
        <authorList>
            <person name="Spang A."/>
            <person name="Saw J.H."/>
            <person name="Jorgensen S.L."/>
            <person name="Zaremba-Niedzwiedzka K."/>
            <person name="Martijn J."/>
            <person name="Lind A.E."/>
            <person name="van Eijk R."/>
            <person name="Schleper C."/>
            <person name="Guy L."/>
            <person name="Ettema T.J."/>
        </authorList>
    </citation>
    <scope>NUCLEOTIDE SEQUENCE</scope>
</reference>
<sequence>MERQLCECNCGGYAKLNYRGKPNKYIRGHARKGKTKYPEQLETPPLCKCPCEKPVKWSKDKKRWNTYLTGHNNRTYKKVPRQSKYPPLCKCGCKEPVKWNKGKKRWNVYLSGHNVRGKPRPNKGKSKYDDIEQVPTLCDCGCQGLVKWVNGKPNRYLPGHNNRGKKMPPCKQETKDKIGDANRGKKRSQEIKDMISENMIELWKDPEYKSDMIDSHNECWFNQVNRDRQSEKTIERFEDPKEREKTSLGVKKYIKDNDISFEGENNNMYGKTLSEEHKAILLKALTGREVSGETRIKLSCRHQKISRDEWVDFIAQEPYCSIWTKEFKEMIKERDGYKCLNPDCWKTSTKLCGHHVDYNKKNCNPWNIITTCLSCNSRANKNRSKWQKFYQEIMNEKYGYKYE</sequence>
<feature type="region of interest" description="Disordered" evidence="1">
    <location>
        <begin position="156"/>
        <end position="186"/>
    </location>
</feature>
<feature type="domain" description="Nuclease associated modular" evidence="2">
    <location>
        <begin position="183"/>
        <end position="199"/>
    </location>
</feature>
<dbReference type="InterPro" id="IPR003611">
    <property type="entry name" value="NUMOD3"/>
</dbReference>
<evidence type="ECO:0000259" key="2">
    <source>
        <dbReference type="SMART" id="SM00496"/>
    </source>
</evidence>
<evidence type="ECO:0000313" key="4">
    <source>
        <dbReference type="EMBL" id="KKN41183.1"/>
    </source>
</evidence>
<evidence type="ECO:0000259" key="3">
    <source>
        <dbReference type="SMART" id="SM00507"/>
    </source>
</evidence>
<gene>
    <name evidence="4" type="ORF">LCGC14_0725740</name>
</gene>
<dbReference type="CDD" id="cd00085">
    <property type="entry name" value="HNHc"/>
    <property type="match status" value="1"/>
</dbReference>
<evidence type="ECO:0000256" key="1">
    <source>
        <dbReference type="SAM" id="MobiDB-lite"/>
    </source>
</evidence>
<dbReference type="GO" id="GO:0003677">
    <property type="term" value="F:DNA binding"/>
    <property type="evidence" value="ECO:0007669"/>
    <property type="project" value="InterPro"/>
</dbReference>
<dbReference type="EMBL" id="LAZR01001663">
    <property type="protein sequence ID" value="KKN41183.1"/>
    <property type="molecule type" value="Genomic_DNA"/>
</dbReference>
<feature type="domain" description="Nuclease associated modular" evidence="2">
    <location>
        <begin position="286"/>
        <end position="302"/>
    </location>
</feature>
<proteinExistence type="predicted"/>
<feature type="domain" description="Nuclease associated modular" evidence="2">
    <location>
        <begin position="163"/>
        <end position="182"/>
    </location>
</feature>
<organism evidence="4">
    <name type="scientific">marine sediment metagenome</name>
    <dbReference type="NCBI Taxonomy" id="412755"/>
    <lineage>
        <taxon>unclassified sequences</taxon>
        <taxon>metagenomes</taxon>
        <taxon>ecological metagenomes</taxon>
    </lineage>
</organism>
<dbReference type="SUPFAM" id="SSF64496">
    <property type="entry name" value="DNA-binding domain of intron-encoded endonucleases"/>
    <property type="match status" value="1"/>
</dbReference>
<dbReference type="SMART" id="SM00507">
    <property type="entry name" value="HNHc"/>
    <property type="match status" value="1"/>
</dbReference>
<protein>
    <recommendedName>
        <fullName evidence="5">HNH nuclease domain-containing protein</fullName>
    </recommendedName>
</protein>
<dbReference type="AlphaFoldDB" id="A0A0F9TI87"/>
<feature type="domain" description="HNH nuclease" evidence="3">
    <location>
        <begin position="326"/>
        <end position="377"/>
    </location>
</feature>
<feature type="compositionally biased region" description="Basic and acidic residues" evidence="1">
    <location>
        <begin position="172"/>
        <end position="186"/>
    </location>
</feature>
<evidence type="ECO:0008006" key="5">
    <source>
        <dbReference type="Google" id="ProtNLM"/>
    </source>
</evidence>
<accession>A0A0F9TI87</accession>
<dbReference type="SMART" id="SM00496">
    <property type="entry name" value="IENR2"/>
    <property type="match status" value="4"/>
</dbReference>
<feature type="domain" description="Nuclease associated modular" evidence="2">
    <location>
        <begin position="269"/>
        <end position="285"/>
    </location>
</feature>
<name>A0A0F9TI87_9ZZZZ</name>
<dbReference type="InterPro" id="IPR003615">
    <property type="entry name" value="HNH_nuc"/>
</dbReference>